<protein>
    <recommendedName>
        <fullName evidence="4 5">Large ribosomal subunit protein uL4</fullName>
    </recommendedName>
</protein>
<name>A0A2A2GKQ2_9RHOB</name>
<dbReference type="AlphaFoldDB" id="A0A2A2GKQ2"/>
<dbReference type="Gene3D" id="3.40.1370.10">
    <property type="match status" value="1"/>
</dbReference>
<proteinExistence type="inferred from homology"/>
<evidence type="ECO:0000313" key="7">
    <source>
        <dbReference type="Proteomes" id="UP000218023"/>
    </source>
</evidence>
<evidence type="ECO:0000256" key="4">
    <source>
        <dbReference type="ARBA" id="ARBA00035244"/>
    </source>
</evidence>
<gene>
    <name evidence="5" type="primary">rplD</name>
    <name evidence="6" type="ORF">CK240_08910</name>
</gene>
<dbReference type="InterPro" id="IPR013005">
    <property type="entry name" value="Ribosomal_uL4-like"/>
</dbReference>
<organism evidence="6 7">
    <name type="scientific">Paracoccus salipaludis</name>
    <dbReference type="NCBI Taxonomy" id="2032623"/>
    <lineage>
        <taxon>Bacteria</taxon>
        <taxon>Pseudomonadati</taxon>
        <taxon>Pseudomonadota</taxon>
        <taxon>Alphaproteobacteria</taxon>
        <taxon>Rhodobacterales</taxon>
        <taxon>Paracoccaceae</taxon>
        <taxon>Paracoccus</taxon>
    </lineage>
</organism>
<dbReference type="HAMAP" id="MF_01328_B">
    <property type="entry name" value="Ribosomal_uL4_B"/>
    <property type="match status" value="1"/>
</dbReference>
<keyword evidence="5" id="KW-0694">RNA-binding</keyword>
<evidence type="ECO:0000256" key="2">
    <source>
        <dbReference type="ARBA" id="ARBA00022980"/>
    </source>
</evidence>
<keyword evidence="5" id="KW-0699">rRNA-binding</keyword>
<evidence type="ECO:0000256" key="3">
    <source>
        <dbReference type="ARBA" id="ARBA00023274"/>
    </source>
</evidence>
<comment type="subunit">
    <text evidence="5">Part of the 50S ribosomal subunit.</text>
</comment>
<dbReference type="GO" id="GO:0019843">
    <property type="term" value="F:rRNA binding"/>
    <property type="evidence" value="ECO:0007669"/>
    <property type="project" value="UniProtKB-UniRule"/>
</dbReference>
<comment type="function">
    <text evidence="5">Forms part of the polypeptide exit tunnel.</text>
</comment>
<dbReference type="EMBL" id="NSJZ01000005">
    <property type="protein sequence ID" value="PAU97584.1"/>
    <property type="molecule type" value="Genomic_DNA"/>
</dbReference>
<dbReference type="Proteomes" id="UP000218023">
    <property type="component" value="Unassembled WGS sequence"/>
</dbReference>
<keyword evidence="7" id="KW-1185">Reference proteome</keyword>
<comment type="function">
    <text evidence="5">One of the primary rRNA binding proteins, this protein initially binds near the 5'-end of the 23S rRNA. It is important during the early stages of 50S assembly. It makes multiple contacts with different domains of the 23S rRNA in the assembled 50S subunit and ribosome.</text>
</comment>
<dbReference type="GO" id="GO:0003735">
    <property type="term" value="F:structural constituent of ribosome"/>
    <property type="evidence" value="ECO:0007669"/>
    <property type="project" value="InterPro"/>
</dbReference>
<dbReference type="OrthoDB" id="9803201at2"/>
<evidence type="ECO:0000313" key="6">
    <source>
        <dbReference type="EMBL" id="PAU97584.1"/>
    </source>
</evidence>
<dbReference type="InterPro" id="IPR002136">
    <property type="entry name" value="Ribosomal_uL4"/>
</dbReference>
<dbReference type="SUPFAM" id="SSF52166">
    <property type="entry name" value="Ribosomal protein L4"/>
    <property type="match status" value="1"/>
</dbReference>
<dbReference type="GO" id="GO:1990904">
    <property type="term" value="C:ribonucleoprotein complex"/>
    <property type="evidence" value="ECO:0007669"/>
    <property type="project" value="UniProtKB-KW"/>
</dbReference>
<dbReference type="PANTHER" id="PTHR10746:SF6">
    <property type="entry name" value="LARGE RIBOSOMAL SUBUNIT PROTEIN UL4M"/>
    <property type="match status" value="1"/>
</dbReference>
<dbReference type="GO" id="GO:0006412">
    <property type="term" value="P:translation"/>
    <property type="evidence" value="ECO:0007669"/>
    <property type="project" value="UniProtKB-UniRule"/>
</dbReference>
<dbReference type="GO" id="GO:0005840">
    <property type="term" value="C:ribosome"/>
    <property type="evidence" value="ECO:0007669"/>
    <property type="project" value="UniProtKB-KW"/>
</dbReference>
<keyword evidence="2 5" id="KW-0689">Ribosomal protein</keyword>
<dbReference type="InterPro" id="IPR023574">
    <property type="entry name" value="Ribosomal_uL4_dom_sf"/>
</dbReference>
<keyword evidence="3 5" id="KW-0687">Ribonucleoprotein</keyword>
<dbReference type="NCBIfam" id="TIGR03953">
    <property type="entry name" value="rplD_bact"/>
    <property type="match status" value="1"/>
</dbReference>
<dbReference type="PANTHER" id="PTHR10746">
    <property type="entry name" value="50S RIBOSOMAL PROTEIN L4"/>
    <property type="match status" value="1"/>
</dbReference>
<sequence>MKLDVISLSSGKAGDIELPDDIFGLEPRADILHRVVRWQRAKAQAGTHATLGKSDVSYSTKKIYRQKGTGGARHGSRKAPIFRKGGVYKGPTPRSHAFDLPKKVRALGLRHALSAKASRGKLVVLENLDMTDAKTSVLAKAVKEQGWKRVLVIDGAQVNENFARAARNLEGVDVLPSMGANVYDILKRDTLVITRAGVEALQARLNGAQTAAADQGATV</sequence>
<dbReference type="RefSeq" id="WP_095639984.1">
    <property type="nucleotide sequence ID" value="NZ_NSJZ01000005.1"/>
</dbReference>
<comment type="similarity">
    <text evidence="1 5">Belongs to the universal ribosomal protein uL4 family.</text>
</comment>
<evidence type="ECO:0000256" key="1">
    <source>
        <dbReference type="ARBA" id="ARBA00010528"/>
    </source>
</evidence>
<dbReference type="Pfam" id="PF00573">
    <property type="entry name" value="Ribosomal_L4"/>
    <property type="match status" value="1"/>
</dbReference>
<comment type="caution">
    <text evidence="6">The sequence shown here is derived from an EMBL/GenBank/DDBJ whole genome shotgun (WGS) entry which is preliminary data.</text>
</comment>
<reference evidence="6 7" key="1">
    <citation type="submission" date="2017-09" db="EMBL/GenBank/DDBJ databases">
        <title>Paracoccus alkalisoli sp. nov., isolated from saline alkaline soil.</title>
        <authorList>
            <person name="Dong X."/>
            <person name="Zhang G."/>
        </authorList>
    </citation>
    <scope>NUCLEOTIDE SEQUENCE [LARGE SCALE GENOMIC DNA]</scope>
    <source>
        <strain evidence="6 7">WN007</strain>
    </source>
</reference>
<accession>A0A2A2GKQ2</accession>
<evidence type="ECO:0000256" key="5">
    <source>
        <dbReference type="HAMAP-Rule" id="MF_01328"/>
    </source>
</evidence>